<reference evidence="2" key="1">
    <citation type="submission" date="2018-05" db="EMBL/GenBank/DDBJ databases">
        <authorList>
            <person name="Hao L."/>
        </authorList>
    </citation>
    <scope>NUCLEOTIDE SEQUENCE [LARGE SCALE GENOMIC DNA]</scope>
</reference>
<evidence type="ECO:0000313" key="2">
    <source>
        <dbReference type="Proteomes" id="UP000249818"/>
    </source>
</evidence>
<dbReference type="Proteomes" id="UP000249818">
    <property type="component" value="Chromosome BARAN1"/>
</dbReference>
<dbReference type="AlphaFoldDB" id="A0A2X3KVI1"/>
<gene>
    <name evidence="1" type="ORF">BARAN1_0554</name>
</gene>
<dbReference type="RefSeq" id="WP_122030777.1">
    <property type="nucleotide sequence ID" value="NZ_LS483254.1"/>
</dbReference>
<dbReference type="EMBL" id="LS483254">
    <property type="protein sequence ID" value="SQD92578.1"/>
    <property type="molecule type" value="Genomic_DNA"/>
</dbReference>
<sequence length="90" mass="10077">MGSRFTALQALPRPSDAVTMWVETDPDAIHFLDAVFAAGPGVGNVRREYRDEGPRRMFKLFVAPGAEDEAMRTLRAAARFVRVGEVRIER</sequence>
<protein>
    <submittedName>
        <fullName evidence="1">Uncharacterized protein</fullName>
    </submittedName>
</protein>
<name>A0A2X3KVI1_9BACT</name>
<accession>A0A2X3KVI1</accession>
<proteinExistence type="predicted"/>
<keyword evidence="2" id="KW-1185">Reference proteome</keyword>
<dbReference type="KEGG" id="bana:BARAN1_0554"/>
<evidence type="ECO:0000313" key="1">
    <source>
        <dbReference type="EMBL" id="SQD92578.1"/>
    </source>
</evidence>
<organism evidence="1 2">
    <name type="scientific">Candidatus Bipolaricaulis anaerobius</name>
    <dbReference type="NCBI Taxonomy" id="2026885"/>
    <lineage>
        <taxon>Bacteria</taxon>
        <taxon>Candidatus Bipolaricaulota</taxon>
        <taxon>Candidatus Bipolaricaulia</taxon>
        <taxon>Candidatus Bipolaricaulales</taxon>
        <taxon>Candidatus Bipolaricaulaceae</taxon>
        <taxon>Candidatus Bipolaricaulis</taxon>
    </lineage>
</organism>